<gene>
    <name evidence="1" type="ORF">GALL_493640</name>
</gene>
<name>A0A1J5PN71_9ZZZZ</name>
<evidence type="ECO:0000313" key="1">
    <source>
        <dbReference type="EMBL" id="OIQ69036.1"/>
    </source>
</evidence>
<accession>A0A1J5PN71</accession>
<dbReference type="EMBL" id="MLJW01004954">
    <property type="protein sequence ID" value="OIQ69036.1"/>
    <property type="molecule type" value="Genomic_DNA"/>
</dbReference>
<dbReference type="AlphaFoldDB" id="A0A1J5PN71"/>
<sequence length="59" mass="6443">MRYDGKVPEVRLPPQKLGAQSEEILQELGYGAQQLKDLFDKGAVGIPADEAPFKSGISR</sequence>
<organism evidence="1">
    <name type="scientific">mine drainage metagenome</name>
    <dbReference type="NCBI Taxonomy" id="410659"/>
    <lineage>
        <taxon>unclassified sequences</taxon>
        <taxon>metagenomes</taxon>
        <taxon>ecological metagenomes</taxon>
    </lineage>
</organism>
<dbReference type="Gene3D" id="3.40.50.10540">
    <property type="entry name" value="Crotonobetainyl-coa:carnitine coa-transferase, domain 1"/>
    <property type="match status" value="1"/>
</dbReference>
<protein>
    <recommendedName>
        <fullName evidence="2">Formyl-CoA transferase</fullName>
    </recommendedName>
</protein>
<reference evidence="1" key="1">
    <citation type="submission" date="2016-10" db="EMBL/GenBank/DDBJ databases">
        <title>Sequence of Gallionella enrichment culture.</title>
        <authorList>
            <person name="Poehlein A."/>
            <person name="Muehling M."/>
            <person name="Daniel R."/>
        </authorList>
    </citation>
    <scope>NUCLEOTIDE SEQUENCE</scope>
</reference>
<proteinExistence type="predicted"/>
<dbReference type="InterPro" id="IPR023606">
    <property type="entry name" value="CoA-Trfase_III_dom_1_sf"/>
</dbReference>
<evidence type="ECO:0008006" key="2">
    <source>
        <dbReference type="Google" id="ProtNLM"/>
    </source>
</evidence>
<dbReference type="SUPFAM" id="SSF89796">
    <property type="entry name" value="CoA-transferase family III (CaiB/BaiF)"/>
    <property type="match status" value="1"/>
</dbReference>
<comment type="caution">
    <text evidence="1">The sequence shown here is derived from an EMBL/GenBank/DDBJ whole genome shotgun (WGS) entry which is preliminary data.</text>
</comment>